<organism evidence="1 2">
    <name type="scientific">Pedobacter panaciterrae</name>
    <dbReference type="NCBI Taxonomy" id="363849"/>
    <lineage>
        <taxon>Bacteria</taxon>
        <taxon>Pseudomonadati</taxon>
        <taxon>Bacteroidota</taxon>
        <taxon>Sphingobacteriia</taxon>
        <taxon>Sphingobacteriales</taxon>
        <taxon>Sphingobacteriaceae</taxon>
        <taxon>Pedobacter</taxon>
    </lineage>
</organism>
<keyword evidence="2" id="KW-1185">Reference proteome</keyword>
<protein>
    <submittedName>
        <fullName evidence="1">Uncharacterized protein</fullName>
    </submittedName>
</protein>
<dbReference type="Proteomes" id="UP001378956">
    <property type="component" value="Unassembled WGS sequence"/>
</dbReference>
<gene>
    <name evidence="1" type="ORF">WAE58_00085</name>
</gene>
<sequence length="294" mass="33856">MRKTTLLFIPLLLILSCKKTQTPEKPEIEVEVDMSNPLENVIQLEYQKSSNALMYDQPDIAFLGFLTDTMSVRDKQFNPLNNVGLVNSEYSLTDVNAKTVERYKLDNAVLSSYRESYSEMLKSSNYMFTPKISYQIHATKELADLNKTEITLVVKAVYYYLVLNEPKQENFKIYSDLKIDEIKQSGAYLSRIGFGMQSKFQITTYQDPNKLISYLKAYLNAVLNNNEKNAAELREKFEIPVTEFGYLGGPLSDWLQYQSLSNTEKIEKYVKGLFVAKPTNSAFKNIEFDFKALK</sequence>
<dbReference type="PROSITE" id="PS51257">
    <property type="entry name" value="PROKAR_LIPOPROTEIN"/>
    <property type="match status" value="1"/>
</dbReference>
<evidence type="ECO:0000313" key="2">
    <source>
        <dbReference type="Proteomes" id="UP001378956"/>
    </source>
</evidence>
<accession>A0ABU8NH09</accession>
<evidence type="ECO:0000313" key="1">
    <source>
        <dbReference type="EMBL" id="MEJ2900797.1"/>
    </source>
</evidence>
<proteinExistence type="predicted"/>
<name>A0ABU8NH09_9SPHI</name>
<dbReference type="RefSeq" id="WP_288879501.1">
    <property type="nucleotide sequence ID" value="NZ_CBFGNQ010000022.1"/>
</dbReference>
<reference evidence="1 2" key="1">
    <citation type="submission" date="2024-03" db="EMBL/GenBank/DDBJ databases">
        <title>Sequence of Lycoming College Course Isolates.</title>
        <authorList>
            <person name="Plotts O."/>
            <person name="Newman J."/>
        </authorList>
    </citation>
    <scope>NUCLEOTIDE SEQUENCE [LARGE SCALE GENOMIC DNA]</scope>
    <source>
        <strain evidence="1 2">CJB-3</strain>
    </source>
</reference>
<comment type="caution">
    <text evidence="1">The sequence shown here is derived from an EMBL/GenBank/DDBJ whole genome shotgun (WGS) entry which is preliminary data.</text>
</comment>
<dbReference type="EMBL" id="JBBEUB010000001">
    <property type="protein sequence ID" value="MEJ2900797.1"/>
    <property type="molecule type" value="Genomic_DNA"/>
</dbReference>